<dbReference type="Proteomes" id="UP000287651">
    <property type="component" value="Unassembled WGS sequence"/>
</dbReference>
<dbReference type="EMBL" id="AMZH03022396">
    <property type="protein sequence ID" value="RRT37361.1"/>
    <property type="molecule type" value="Genomic_DNA"/>
</dbReference>
<comment type="caution">
    <text evidence="1">The sequence shown here is derived from an EMBL/GenBank/DDBJ whole genome shotgun (WGS) entry which is preliminary data.</text>
</comment>
<evidence type="ECO:0000313" key="1">
    <source>
        <dbReference type="EMBL" id="RRT37361.1"/>
    </source>
</evidence>
<name>A0A426XD01_ENSVE</name>
<reference evidence="1 2" key="1">
    <citation type="journal article" date="2014" name="Agronomy (Basel)">
        <title>A Draft Genome Sequence for Ensete ventricosum, the Drought-Tolerant Tree Against Hunger.</title>
        <authorList>
            <person name="Harrison J."/>
            <person name="Moore K.A."/>
            <person name="Paszkiewicz K."/>
            <person name="Jones T."/>
            <person name="Grant M."/>
            <person name="Ambacheew D."/>
            <person name="Muzemil S."/>
            <person name="Studholme D.J."/>
        </authorList>
    </citation>
    <scope>NUCLEOTIDE SEQUENCE [LARGE SCALE GENOMIC DNA]</scope>
</reference>
<dbReference type="AlphaFoldDB" id="A0A426XD01"/>
<proteinExistence type="predicted"/>
<organism evidence="1 2">
    <name type="scientific">Ensete ventricosum</name>
    <name type="common">Abyssinian banana</name>
    <name type="synonym">Musa ensete</name>
    <dbReference type="NCBI Taxonomy" id="4639"/>
    <lineage>
        <taxon>Eukaryota</taxon>
        <taxon>Viridiplantae</taxon>
        <taxon>Streptophyta</taxon>
        <taxon>Embryophyta</taxon>
        <taxon>Tracheophyta</taxon>
        <taxon>Spermatophyta</taxon>
        <taxon>Magnoliopsida</taxon>
        <taxon>Liliopsida</taxon>
        <taxon>Zingiberales</taxon>
        <taxon>Musaceae</taxon>
        <taxon>Ensete</taxon>
    </lineage>
</organism>
<sequence length="156" mass="16635">MNWATMSSKIEEVADEVLLCYPVEIGGSELLPTDRVDGAHKVLHPIQDQIKGFRYAKLWLDTADEASTLGEEDEDEPLERGAWRREVSIGIEVAKHVREAENIEVEEGADGRGVGVMGLDFGAPTGVLLLDFGVSIGAVAVAVSSGPSTGAMGSRL</sequence>
<protein>
    <submittedName>
        <fullName evidence="1">Uncharacterized protein</fullName>
    </submittedName>
</protein>
<gene>
    <name evidence="1" type="ORF">B296_00047648</name>
</gene>
<evidence type="ECO:0000313" key="2">
    <source>
        <dbReference type="Proteomes" id="UP000287651"/>
    </source>
</evidence>
<accession>A0A426XD01</accession>